<feature type="signal peptide" evidence="1">
    <location>
        <begin position="1"/>
        <end position="27"/>
    </location>
</feature>
<protein>
    <submittedName>
        <fullName evidence="2">Uncharacterized protein</fullName>
    </submittedName>
</protein>
<dbReference type="EMBL" id="HBGO01024491">
    <property type="protein sequence ID" value="CAD9347500.1"/>
    <property type="molecule type" value="Transcribed_RNA"/>
</dbReference>
<proteinExistence type="predicted"/>
<sequence length="273" mass="30496">MSAWVGLSPRHAMCFFALLVTTPLSSSIIFNTVAVSNSKSPCSRDSSLLTNAHHTRKRQGLSDAAHIKEMPTITRRKLMATVLGSVASSTFTKSANAENREAIEQPDIPPGPEERSGLVVLRVAEVAQFQEKILRAVANGDLDYIISPQQIVFGTQILLKNSNLDGNMKLMIYNEIPENKRDDAIVNAVEALNTLQSIILTAADVQRPFEKKELISMADMYRTVRLELNDMYEYLPPKEKAKYYGYFMAVTEYEKKVAEGTYNPDVDGVLRFD</sequence>
<gene>
    <name evidence="2" type="ORF">OSIN01602_LOCUS14075</name>
</gene>
<evidence type="ECO:0000256" key="1">
    <source>
        <dbReference type="SAM" id="SignalP"/>
    </source>
</evidence>
<accession>A0A7S1ZSV3</accession>
<evidence type="ECO:0000313" key="2">
    <source>
        <dbReference type="EMBL" id="CAD9347500.1"/>
    </source>
</evidence>
<keyword evidence="1" id="KW-0732">Signal</keyword>
<name>A0A7S1ZSV3_TRICV</name>
<dbReference type="AlphaFoldDB" id="A0A7S1ZSV3"/>
<reference evidence="2" key="1">
    <citation type="submission" date="2021-01" db="EMBL/GenBank/DDBJ databases">
        <authorList>
            <person name="Corre E."/>
            <person name="Pelletier E."/>
            <person name="Niang G."/>
            <person name="Scheremetjew M."/>
            <person name="Finn R."/>
            <person name="Kale V."/>
            <person name="Holt S."/>
            <person name="Cochrane G."/>
            <person name="Meng A."/>
            <person name="Brown T."/>
            <person name="Cohen L."/>
        </authorList>
    </citation>
    <scope>NUCLEOTIDE SEQUENCE</scope>
    <source>
        <strain evidence="2">Grunow 1884</strain>
    </source>
</reference>
<organism evidence="2">
    <name type="scientific">Trieres chinensis</name>
    <name type="common">Marine centric diatom</name>
    <name type="synonym">Odontella sinensis</name>
    <dbReference type="NCBI Taxonomy" id="1514140"/>
    <lineage>
        <taxon>Eukaryota</taxon>
        <taxon>Sar</taxon>
        <taxon>Stramenopiles</taxon>
        <taxon>Ochrophyta</taxon>
        <taxon>Bacillariophyta</taxon>
        <taxon>Mediophyceae</taxon>
        <taxon>Biddulphiophycidae</taxon>
        <taxon>Eupodiscales</taxon>
        <taxon>Parodontellaceae</taxon>
        <taxon>Trieres</taxon>
    </lineage>
</organism>
<feature type="chain" id="PRO_5030928513" evidence="1">
    <location>
        <begin position="28"/>
        <end position="273"/>
    </location>
</feature>